<evidence type="ECO:0000313" key="7">
    <source>
        <dbReference type="EMBL" id="MBM3226293.1"/>
    </source>
</evidence>
<evidence type="ECO:0000313" key="8">
    <source>
        <dbReference type="Proteomes" id="UP000712673"/>
    </source>
</evidence>
<dbReference type="Pfam" id="PF00590">
    <property type="entry name" value="TP_methylase"/>
    <property type="match status" value="1"/>
</dbReference>
<dbReference type="AlphaFoldDB" id="A0A937W3J3"/>
<gene>
    <name evidence="7" type="primary">cobJ</name>
    <name evidence="7" type="ORF">FJZ47_21220</name>
</gene>
<evidence type="ECO:0000256" key="5">
    <source>
        <dbReference type="ARBA" id="ARBA00022691"/>
    </source>
</evidence>
<reference evidence="7" key="1">
    <citation type="submission" date="2019-03" db="EMBL/GenBank/DDBJ databases">
        <title>Lake Tanganyika Metagenome-Assembled Genomes (MAGs).</title>
        <authorList>
            <person name="Tran P."/>
        </authorList>
    </citation>
    <scope>NUCLEOTIDE SEQUENCE</scope>
    <source>
        <strain evidence="7">K_DeepCast_65m_m2_066</strain>
    </source>
</reference>
<dbReference type="NCBIfam" id="TIGR01466">
    <property type="entry name" value="cobJ_cbiH"/>
    <property type="match status" value="1"/>
</dbReference>
<comment type="caution">
    <text evidence="7">The sequence shown here is derived from an EMBL/GenBank/DDBJ whole genome shotgun (WGS) entry which is preliminary data.</text>
</comment>
<dbReference type="EMBL" id="VGLS01000857">
    <property type="protein sequence ID" value="MBM3226293.1"/>
    <property type="molecule type" value="Genomic_DNA"/>
</dbReference>
<protein>
    <submittedName>
        <fullName evidence="7">Precorrin-3B C(17)-methyltransferase</fullName>
        <ecNumber evidence="7">2.1.1.131</ecNumber>
    </submittedName>
</protein>
<keyword evidence="5" id="KW-0949">S-adenosyl-L-methionine</keyword>
<keyword evidence="4 7" id="KW-0808">Transferase</keyword>
<evidence type="ECO:0000256" key="3">
    <source>
        <dbReference type="ARBA" id="ARBA00022603"/>
    </source>
</evidence>
<dbReference type="GO" id="GO:0009236">
    <property type="term" value="P:cobalamin biosynthetic process"/>
    <property type="evidence" value="ECO:0007669"/>
    <property type="project" value="UniProtKB-KW"/>
</dbReference>
<proteinExistence type="predicted"/>
<dbReference type="InterPro" id="IPR000878">
    <property type="entry name" value="4pyrrol_Mease"/>
</dbReference>
<dbReference type="PANTHER" id="PTHR47036:SF1">
    <property type="entry name" value="COBALT-FACTOR III C(17)-METHYLTRANSFERASE-RELATED"/>
    <property type="match status" value="1"/>
</dbReference>
<evidence type="ECO:0000256" key="1">
    <source>
        <dbReference type="ARBA" id="ARBA00004953"/>
    </source>
</evidence>
<keyword evidence="3 7" id="KW-0489">Methyltransferase</keyword>
<dbReference type="InterPro" id="IPR051810">
    <property type="entry name" value="Precorrin_MeTrfase"/>
</dbReference>
<dbReference type="GO" id="GO:0032259">
    <property type="term" value="P:methylation"/>
    <property type="evidence" value="ECO:0007669"/>
    <property type="project" value="UniProtKB-KW"/>
</dbReference>
<comment type="pathway">
    <text evidence="1">Cofactor biosynthesis; adenosylcobalamin biosynthesis.</text>
</comment>
<evidence type="ECO:0000256" key="4">
    <source>
        <dbReference type="ARBA" id="ARBA00022679"/>
    </source>
</evidence>
<evidence type="ECO:0000256" key="2">
    <source>
        <dbReference type="ARBA" id="ARBA00022573"/>
    </source>
</evidence>
<keyword evidence="2" id="KW-0169">Cobalamin biosynthesis</keyword>
<dbReference type="Gene3D" id="3.40.1010.10">
    <property type="entry name" value="Cobalt-precorrin-4 Transmethylase, Domain 1"/>
    <property type="match status" value="1"/>
</dbReference>
<dbReference type="GO" id="GO:0030789">
    <property type="term" value="F:precorrin-3B C17-methyltransferase activity"/>
    <property type="evidence" value="ECO:0007669"/>
    <property type="project" value="UniProtKB-EC"/>
</dbReference>
<dbReference type="EC" id="2.1.1.131" evidence="7"/>
<dbReference type="CDD" id="cd11646">
    <property type="entry name" value="Precorrin_3B_C17_MT"/>
    <property type="match status" value="1"/>
</dbReference>
<sequence>MSQRGSLCVVGLGPGTSGLLTGQAQAALHGADVVIGYEGYFSWVADLVQEKECVALPLTQEVARAELAVARALAGQAVSVISSGDAGVYGMASLVLEVLERQPNQAALPDVVVIPGVSAVNACAALLGAPIAHDFAVLSLSDLLTPWAVIEKRLAAAAEADFVLVLLNPRSARRQAQFMRACELIAQYRAAATPVGLVRNAYRPDQSVTITTVGTLPVAQVDMLTTVIIGNSQTRCFQSRLITPRGYL</sequence>
<organism evidence="7 8">
    <name type="scientific">Tectimicrobiota bacterium</name>
    <dbReference type="NCBI Taxonomy" id="2528274"/>
    <lineage>
        <taxon>Bacteria</taxon>
        <taxon>Pseudomonadati</taxon>
        <taxon>Nitrospinota/Tectimicrobiota group</taxon>
        <taxon>Candidatus Tectimicrobiota</taxon>
    </lineage>
</organism>
<dbReference type="InterPro" id="IPR014776">
    <property type="entry name" value="4pyrrole_Mease_sub2"/>
</dbReference>
<dbReference type="InterPro" id="IPR035996">
    <property type="entry name" value="4pyrrol_Methylase_sf"/>
</dbReference>
<feature type="domain" description="Tetrapyrrole methylase" evidence="6">
    <location>
        <begin position="7"/>
        <end position="216"/>
    </location>
</feature>
<name>A0A937W3J3_UNCTE</name>
<accession>A0A937W3J3</accession>
<dbReference type="SUPFAM" id="SSF53790">
    <property type="entry name" value="Tetrapyrrole methylase"/>
    <property type="match status" value="1"/>
</dbReference>
<evidence type="ECO:0000259" key="6">
    <source>
        <dbReference type="Pfam" id="PF00590"/>
    </source>
</evidence>
<dbReference type="InterPro" id="IPR006363">
    <property type="entry name" value="Cbl_synth_CobJ/CibH_dom"/>
</dbReference>
<dbReference type="PANTHER" id="PTHR47036">
    <property type="entry name" value="COBALT-FACTOR III C(17)-METHYLTRANSFERASE-RELATED"/>
    <property type="match status" value="1"/>
</dbReference>
<dbReference type="InterPro" id="IPR014777">
    <property type="entry name" value="4pyrrole_Mease_sub1"/>
</dbReference>
<dbReference type="Gene3D" id="3.30.950.10">
    <property type="entry name" value="Methyltransferase, Cobalt-precorrin-4 Transmethylase, Domain 2"/>
    <property type="match status" value="1"/>
</dbReference>
<dbReference type="Proteomes" id="UP000712673">
    <property type="component" value="Unassembled WGS sequence"/>
</dbReference>